<dbReference type="Gene3D" id="3.30.43.10">
    <property type="entry name" value="Uridine Diphospho-n-acetylenolpyruvylglucosamine Reductase, domain 2"/>
    <property type="match status" value="1"/>
</dbReference>
<gene>
    <name evidence="5" type="ORF">DSCA_57200</name>
</gene>
<dbReference type="InterPro" id="IPR005107">
    <property type="entry name" value="CO_DH_flav_C"/>
</dbReference>
<evidence type="ECO:0000256" key="1">
    <source>
        <dbReference type="ARBA" id="ARBA00022630"/>
    </source>
</evidence>
<organism evidence="5 6">
    <name type="scientific">Desulfosarcina alkanivorans</name>
    <dbReference type="NCBI Taxonomy" id="571177"/>
    <lineage>
        <taxon>Bacteria</taxon>
        <taxon>Pseudomonadati</taxon>
        <taxon>Thermodesulfobacteriota</taxon>
        <taxon>Desulfobacteria</taxon>
        <taxon>Desulfobacterales</taxon>
        <taxon>Desulfosarcinaceae</taxon>
        <taxon>Desulfosarcina</taxon>
    </lineage>
</organism>
<evidence type="ECO:0000256" key="3">
    <source>
        <dbReference type="ARBA" id="ARBA00023002"/>
    </source>
</evidence>
<protein>
    <submittedName>
        <fullName evidence="5">Dehydrogenase</fullName>
    </submittedName>
</protein>
<proteinExistence type="predicted"/>
<dbReference type="GO" id="GO:0071949">
    <property type="term" value="F:FAD binding"/>
    <property type="evidence" value="ECO:0007669"/>
    <property type="project" value="InterPro"/>
</dbReference>
<dbReference type="Pfam" id="PF00941">
    <property type="entry name" value="FAD_binding_5"/>
    <property type="match status" value="1"/>
</dbReference>
<dbReference type="InterPro" id="IPR016166">
    <property type="entry name" value="FAD-bd_PCMH"/>
</dbReference>
<dbReference type="Pfam" id="PF03450">
    <property type="entry name" value="CO_deh_flav_C"/>
    <property type="match status" value="1"/>
</dbReference>
<dbReference type="SMART" id="SM01092">
    <property type="entry name" value="CO_deh_flav_C"/>
    <property type="match status" value="1"/>
</dbReference>
<dbReference type="SUPFAM" id="SSF55447">
    <property type="entry name" value="CO dehydrogenase flavoprotein C-terminal domain-like"/>
    <property type="match status" value="1"/>
</dbReference>
<dbReference type="Gene3D" id="3.30.390.50">
    <property type="entry name" value="CO dehydrogenase flavoprotein, C-terminal domain"/>
    <property type="match status" value="1"/>
</dbReference>
<dbReference type="RefSeq" id="WP_155319572.1">
    <property type="nucleotide sequence ID" value="NZ_AP021874.1"/>
</dbReference>
<dbReference type="InterPro" id="IPR016169">
    <property type="entry name" value="FAD-bd_PCMH_sub2"/>
</dbReference>
<dbReference type="EMBL" id="AP021874">
    <property type="protein sequence ID" value="BBO71790.1"/>
    <property type="molecule type" value="Genomic_DNA"/>
</dbReference>
<dbReference type="Proteomes" id="UP000427906">
    <property type="component" value="Chromosome"/>
</dbReference>
<keyword evidence="3" id="KW-0560">Oxidoreductase</keyword>
<keyword evidence="2" id="KW-0274">FAD</keyword>
<dbReference type="InterPro" id="IPR002346">
    <property type="entry name" value="Mopterin_DH_FAD-bd"/>
</dbReference>
<evidence type="ECO:0000256" key="2">
    <source>
        <dbReference type="ARBA" id="ARBA00022827"/>
    </source>
</evidence>
<sequence>MPVPRFDFIAPATVDQAVAVLAKGGRDTRVMAGGTDLLVRIRHRMLFPKRIVSLKRIPGLDTITFDKNRGLTIGATALLADVAAHPKVRRYYPTIAEAAGSTANVQVRNMGTVVGNLCNASPSADNAPTLMAMAASLHIAGPGGSRTMALDQFFQGPGLNALAPGEIVTAIRVPRPPAGSGTAYHSLSQRGKLDCSAVGVGVMVVLEGQRCTGARLVVGACAPVPMRTHGAEGLLIGQPMTDAIIRKAAGAASEETSPITDVRASAPYRWKMVTVLTIRALTDARKMARRRQ</sequence>
<keyword evidence="1" id="KW-0285">Flavoprotein</keyword>
<dbReference type="KEGG" id="dalk:DSCA_57200"/>
<dbReference type="InterPro" id="IPR016167">
    <property type="entry name" value="FAD-bd_PCMH_sub1"/>
</dbReference>
<dbReference type="InterPro" id="IPR036318">
    <property type="entry name" value="FAD-bd_PCMH-like_sf"/>
</dbReference>
<evidence type="ECO:0000313" key="5">
    <source>
        <dbReference type="EMBL" id="BBO71790.1"/>
    </source>
</evidence>
<dbReference type="GO" id="GO:0016491">
    <property type="term" value="F:oxidoreductase activity"/>
    <property type="evidence" value="ECO:0007669"/>
    <property type="project" value="UniProtKB-KW"/>
</dbReference>
<dbReference type="PROSITE" id="PS51387">
    <property type="entry name" value="FAD_PCMH"/>
    <property type="match status" value="1"/>
</dbReference>
<dbReference type="Gene3D" id="3.30.465.10">
    <property type="match status" value="1"/>
</dbReference>
<dbReference type="InterPro" id="IPR036683">
    <property type="entry name" value="CO_DH_flav_C_dom_sf"/>
</dbReference>
<keyword evidence="6" id="KW-1185">Reference proteome</keyword>
<evidence type="ECO:0000259" key="4">
    <source>
        <dbReference type="PROSITE" id="PS51387"/>
    </source>
</evidence>
<accession>A0A5K7YU24</accession>
<dbReference type="InterPro" id="IPR051312">
    <property type="entry name" value="Diverse_Substr_Oxidored"/>
</dbReference>
<name>A0A5K7YU24_9BACT</name>
<dbReference type="OrthoDB" id="9783813at2"/>
<dbReference type="AlphaFoldDB" id="A0A5K7YU24"/>
<evidence type="ECO:0000313" key="6">
    <source>
        <dbReference type="Proteomes" id="UP000427906"/>
    </source>
</evidence>
<dbReference type="SUPFAM" id="SSF56176">
    <property type="entry name" value="FAD-binding/transporter-associated domain-like"/>
    <property type="match status" value="1"/>
</dbReference>
<feature type="domain" description="FAD-binding PCMH-type" evidence="4">
    <location>
        <begin position="1"/>
        <end position="178"/>
    </location>
</feature>
<dbReference type="PANTHER" id="PTHR42659">
    <property type="entry name" value="XANTHINE DEHYDROGENASE SUBUNIT C-RELATED"/>
    <property type="match status" value="1"/>
</dbReference>
<reference evidence="5 6" key="1">
    <citation type="submission" date="2019-11" db="EMBL/GenBank/DDBJ databases">
        <title>Comparative genomics of hydrocarbon-degrading Desulfosarcina strains.</title>
        <authorList>
            <person name="Watanabe M."/>
            <person name="Kojima H."/>
            <person name="Fukui M."/>
        </authorList>
    </citation>
    <scope>NUCLEOTIDE SEQUENCE [LARGE SCALE GENOMIC DNA]</scope>
    <source>
        <strain evidence="5 6">PL12</strain>
    </source>
</reference>
<dbReference type="PANTHER" id="PTHR42659:SF2">
    <property type="entry name" value="XANTHINE DEHYDROGENASE SUBUNIT C-RELATED"/>
    <property type="match status" value="1"/>
</dbReference>